<evidence type="ECO:0000313" key="4">
    <source>
        <dbReference type="Proteomes" id="UP000694546"/>
    </source>
</evidence>
<dbReference type="GeneTree" id="ENSGT00940000169923"/>
<evidence type="ECO:0000313" key="3">
    <source>
        <dbReference type="Ensembl" id="ENSGMOP00000023259.1"/>
    </source>
</evidence>
<dbReference type="Ensembl" id="ENSGMOT00000070193.1">
    <property type="protein sequence ID" value="ENSGMOP00000023259.1"/>
    <property type="gene ID" value="ENSGMOG00000033073.1"/>
</dbReference>
<organism evidence="3 4">
    <name type="scientific">Gadus morhua</name>
    <name type="common">Atlantic cod</name>
    <dbReference type="NCBI Taxonomy" id="8049"/>
    <lineage>
        <taxon>Eukaryota</taxon>
        <taxon>Metazoa</taxon>
        <taxon>Chordata</taxon>
        <taxon>Craniata</taxon>
        <taxon>Vertebrata</taxon>
        <taxon>Euteleostomi</taxon>
        <taxon>Actinopterygii</taxon>
        <taxon>Neopterygii</taxon>
        <taxon>Teleostei</taxon>
        <taxon>Neoteleostei</taxon>
        <taxon>Acanthomorphata</taxon>
        <taxon>Zeiogadaria</taxon>
        <taxon>Gadariae</taxon>
        <taxon>Gadiformes</taxon>
        <taxon>Gadoidei</taxon>
        <taxon>Gadidae</taxon>
        <taxon>Gadus</taxon>
    </lineage>
</organism>
<name>A0A8C4ZWF2_GADMO</name>
<dbReference type="PANTHER" id="PTHR37984">
    <property type="entry name" value="PROTEIN CBG26694"/>
    <property type="match status" value="1"/>
</dbReference>
<dbReference type="PANTHER" id="PTHR37984:SF5">
    <property type="entry name" value="PROTEIN NYNRIN-LIKE"/>
    <property type="match status" value="1"/>
</dbReference>
<proteinExistence type="predicted"/>
<keyword evidence="1" id="KW-0511">Multifunctional enzyme</keyword>
<dbReference type="SUPFAM" id="SSF56672">
    <property type="entry name" value="DNA/RNA polymerases"/>
    <property type="match status" value="1"/>
</dbReference>
<reference evidence="3" key="1">
    <citation type="submission" date="2025-08" db="UniProtKB">
        <authorList>
            <consortium name="Ensembl"/>
        </authorList>
    </citation>
    <scope>IDENTIFICATION</scope>
</reference>
<dbReference type="CDD" id="cd09274">
    <property type="entry name" value="RNase_HI_RT_Ty3"/>
    <property type="match status" value="1"/>
</dbReference>
<dbReference type="AlphaFoldDB" id="A0A8C4ZWF2"/>
<dbReference type="InterPro" id="IPR043128">
    <property type="entry name" value="Rev_trsase/Diguanyl_cyclase"/>
</dbReference>
<protein>
    <recommendedName>
        <fullName evidence="2">Reverse transcriptase/retrotransposon-derived protein RNase H-like domain-containing protein</fullName>
    </recommendedName>
</protein>
<dbReference type="GO" id="GO:0003824">
    <property type="term" value="F:catalytic activity"/>
    <property type="evidence" value="ECO:0007669"/>
    <property type="project" value="UniProtKB-KW"/>
</dbReference>
<keyword evidence="4" id="KW-1185">Reference proteome</keyword>
<accession>A0A8C4ZWF2</accession>
<dbReference type="Gene3D" id="3.30.70.270">
    <property type="match status" value="1"/>
</dbReference>
<dbReference type="OMA" id="WTQYSAN"/>
<dbReference type="InterPro" id="IPR043502">
    <property type="entry name" value="DNA/RNA_pol_sf"/>
</dbReference>
<reference evidence="3" key="2">
    <citation type="submission" date="2025-09" db="UniProtKB">
        <authorList>
            <consortium name="Ensembl"/>
        </authorList>
    </citation>
    <scope>IDENTIFICATION</scope>
</reference>
<feature type="domain" description="Reverse transcriptase/retrotransposon-derived protein RNase H-like" evidence="2">
    <location>
        <begin position="31"/>
        <end position="128"/>
    </location>
</feature>
<evidence type="ECO:0000259" key="2">
    <source>
        <dbReference type="Pfam" id="PF17919"/>
    </source>
</evidence>
<dbReference type="Pfam" id="PF17919">
    <property type="entry name" value="RT_RNaseH_2"/>
    <property type="match status" value="1"/>
</dbReference>
<sequence length="329" mass="37376">MIHYLGRYLPNLSEVNKPLTDLLKKEVMWGWGAAQQEAFKRVKQLVTEAPDLALFDLKKDTVVSADASSYGLGGVLLQLHDEQLMPVAYCSRTMTDAEKRYAQIEKECLAAVWACEKFSRYLYDLDTFTLQSDHKPLIPLINSKDLDSVPMRCQRLLLRMMRYNPKAEFVPGKQLVIADTLSRHPQPELTQDFAELTSDLEAYEEAVREAWPISPSKLDMVKQHTLQDDELQLVQRFVLGRWTQYSANVPLKQRGDPASTTSLQICGPGRLDSSPRELSLTCRLRTASAHQTLSQSYEPGCPNQKPQTQALSNMKICCSVFFSFFVHLV</sequence>
<dbReference type="InterPro" id="IPR050951">
    <property type="entry name" value="Retrovirus_Pol_polyprotein"/>
</dbReference>
<dbReference type="Proteomes" id="UP000694546">
    <property type="component" value="Chromosome 9"/>
</dbReference>
<dbReference type="InterPro" id="IPR041577">
    <property type="entry name" value="RT_RNaseH_2"/>
</dbReference>
<evidence type="ECO:0000256" key="1">
    <source>
        <dbReference type="ARBA" id="ARBA00023268"/>
    </source>
</evidence>